<protein>
    <submittedName>
        <fullName evidence="1">Uncharacterized protein</fullName>
    </submittedName>
</protein>
<evidence type="ECO:0000313" key="1">
    <source>
        <dbReference type="EMBL" id="KIP52113.1"/>
    </source>
</evidence>
<dbReference type="EMBL" id="JXSQ01000015">
    <property type="protein sequence ID" value="KIP52113.1"/>
    <property type="molecule type" value="Genomic_DNA"/>
</dbReference>
<name>A0A0D0IRP0_9MICO</name>
<gene>
    <name evidence="1" type="ORF">SD72_11245</name>
</gene>
<dbReference type="AlphaFoldDB" id="A0A0D0IRP0"/>
<evidence type="ECO:0000313" key="2">
    <source>
        <dbReference type="Proteomes" id="UP000032120"/>
    </source>
</evidence>
<organism evidence="1 2">
    <name type="scientific">Leucobacter komagatae</name>
    <dbReference type="NCBI Taxonomy" id="55969"/>
    <lineage>
        <taxon>Bacteria</taxon>
        <taxon>Bacillati</taxon>
        <taxon>Actinomycetota</taxon>
        <taxon>Actinomycetes</taxon>
        <taxon>Micrococcales</taxon>
        <taxon>Microbacteriaceae</taxon>
        <taxon>Leucobacter</taxon>
    </lineage>
</organism>
<keyword evidence="2" id="KW-1185">Reference proteome</keyword>
<accession>A0A0D0IRP0</accession>
<sequence length="173" mass="19591">MADHTRTRLALPPQLTGEDAWRVVRSRAGDLTQVSERLRWHPFSGFEYRLTHPLTPGGAPQRVYAIVDRLTGQATLTDPWPELHEFTSEHERDCVADPGWNTTGFAEAARRARRLVATAAMRRHRLAVTSTVSEVRAVESLWKPNWLLESRLRGHRLQILVDAITGGYYVVGT</sequence>
<reference evidence="1 2" key="1">
    <citation type="submission" date="2015-01" db="EMBL/GenBank/DDBJ databases">
        <title>Draft genome sequence of Leucobacter komagatae strain VKM ST2845.</title>
        <authorList>
            <person name="Karlyshev A.V."/>
            <person name="Kudryashova E.B."/>
        </authorList>
    </citation>
    <scope>NUCLEOTIDE SEQUENCE [LARGE SCALE GENOMIC DNA]</scope>
    <source>
        <strain evidence="1 2">VKM ST2845</strain>
    </source>
</reference>
<proteinExistence type="predicted"/>
<dbReference type="Proteomes" id="UP000032120">
    <property type="component" value="Unassembled WGS sequence"/>
</dbReference>
<comment type="caution">
    <text evidence="1">The sequence shown here is derived from an EMBL/GenBank/DDBJ whole genome shotgun (WGS) entry which is preliminary data.</text>
</comment>